<evidence type="ECO:0000256" key="6">
    <source>
        <dbReference type="ARBA" id="ARBA00022989"/>
    </source>
</evidence>
<keyword evidence="3 10" id="KW-0812">Transmembrane</keyword>
<evidence type="ECO:0000256" key="9">
    <source>
        <dbReference type="SAM" id="MobiDB-lite"/>
    </source>
</evidence>
<proteinExistence type="inferred from homology"/>
<evidence type="ECO:0000313" key="13">
    <source>
        <dbReference type="Proteomes" id="UP001295423"/>
    </source>
</evidence>
<feature type="compositionally biased region" description="Basic residues" evidence="9">
    <location>
        <begin position="34"/>
        <end position="43"/>
    </location>
</feature>
<name>A0AAD2FAS9_9STRA</name>
<dbReference type="EMBL" id="CAKOGP040000001">
    <property type="protein sequence ID" value="CAJ1902192.1"/>
    <property type="molecule type" value="Genomic_DNA"/>
</dbReference>
<dbReference type="SUPFAM" id="SSF51110">
    <property type="entry name" value="alpha-D-mannose-specific plant lectins"/>
    <property type="match status" value="1"/>
</dbReference>
<feature type="compositionally biased region" description="Polar residues" evidence="9">
    <location>
        <begin position="233"/>
        <end position="248"/>
    </location>
</feature>
<dbReference type="PROSITE" id="PS50927">
    <property type="entry name" value="BULB_LECTIN"/>
    <property type="match status" value="1"/>
</dbReference>
<evidence type="ECO:0000256" key="1">
    <source>
        <dbReference type="ARBA" id="ARBA00004323"/>
    </source>
</evidence>
<dbReference type="Gene3D" id="2.90.10.10">
    <property type="entry name" value="Bulb-type lectin domain"/>
    <property type="match status" value="1"/>
</dbReference>
<feature type="compositionally biased region" description="Low complexity" evidence="9">
    <location>
        <begin position="288"/>
        <end position="312"/>
    </location>
</feature>
<protein>
    <recommendedName>
        <fullName evidence="11">Bulb-type lectin domain-containing protein</fullName>
    </recommendedName>
</protein>
<evidence type="ECO:0000256" key="8">
    <source>
        <dbReference type="ARBA" id="ARBA00023136"/>
    </source>
</evidence>
<dbReference type="AlphaFoldDB" id="A0AAD2FAS9"/>
<evidence type="ECO:0000256" key="7">
    <source>
        <dbReference type="ARBA" id="ARBA00023034"/>
    </source>
</evidence>
<sequence length="719" mass="79958">MARRTRRSNSPRSSTERSSDEEVVEVTTASSMSSKKRRSRRSSRYSTKKDSTGPSPLDEEARNEGVRASQTKSKKHRSSRSSRHLTENGSSDVEENEVVKASHRSSKRRSSRRSSRYSAEPASDEEENERAIHRISKIAHSHRSSRVLVISPSDEDDNDLLTTTSSKKTRRSRRSSVETRRDNCRLMIGAGICTLGIFVAVVAVILILQRQNTTPDEGLIAQEEPPTAAPQYSVPSTKEPTASPTSERTTSPAPSTTFSPSDSPSFYPSVNPSVLPSIVPSAAPSVNPSESPTITPTSEPSPAPTTTFRPTSSPTPPLYPRTIVLQSRQFLQRGEFVSSPSRDYRVGLSTTGEFVLLDSDGNEIWRPDAMDAIGAEDLYLQADGNLVMRDASGDSMWSTKTSTSSASLFVLDDGGIIGLIQTFRTSTESTFVWMKGVPRGTYNGQPDGSAISYPIRGAFYYPWFPETWTVGGKRAKFAPDVGWYHSGDPTVVRKHIEQLEYGRIDLGVAAWFGIDTNNDIGRITQILELTEASNSPLKWALYYEMFEKVRTVEEIRSDLEYIKKWYCWHPSYAHIAGKPVIFIYQSRGCDIIQNWVEASQGEWYLVPKIFIGYGGCDAQLNPGKYHQYAPAQAVEQYDGLAFTISPGFWKADEDEPRLARLDKSTWCQNVQSMVDSNAPWQLVTTFNEAGEGTIIEPSRANWPSASGYGIYLDCLHDVY</sequence>
<evidence type="ECO:0000256" key="2">
    <source>
        <dbReference type="ARBA" id="ARBA00009559"/>
    </source>
</evidence>
<keyword evidence="5" id="KW-0735">Signal-anchor</keyword>
<feature type="compositionally biased region" description="Basic residues" evidence="9">
    <location>
        <begin position="72"/>
        <end position="83"/>
    </location>
</feature>
<comment type="caution">
    <text evidence="12">The sequence shown here is derived from an EMBL/GenBank/DDBJ whole genome shotgun (WGS) entry which is preliminary data.</text>
</comment>
<feature type="compositionally biased region" description="Basic residues" evidence="9">
    <location>
        <begin position="101"/>
        <end position="115"/>
    </location>
</feature>
<feature type="region of interest" description="Disordered" evidence="9">
    <location>
        <begin position="281"/>
        <end position="318"/>
    </location>
</feature>
<keyword evidence="7" id="KW-0333">Golgi apparatus</keyword>
<evidence type="ECO:0000313" key="12">
    <source>
        <dbReference type="EMBL" id="CAJ1902192.1"/>
    </source>
</evidence>
<organism evidence="12 13">
    <name type="scientific">Cylindrotheca closterium</name>
    <dbReference type="NCBI Taxonomy" id="2856"/>
    <lineage>
        <taxon>Eukaryota</taxon>
        <taxon>Sar</taxon>
        <taxon>Stramenopiles</taxon>
        <taxon>Ochrophyta</taxon>
        <taxon>Bacillariophyta</taxon>
        <taxon>Bacillariophyceae</taxon>
        <taxon>Bacillariophycidae</taxon>
        <taxon>Bacillariales</taxon>
        <taxon>Bacillariaceae</taxon>
        <taxon>Cylindrotheca</taxon>
    </lineage>
</organism>
<feature type="region of interest" description="Disordered" evidence="9">
    <location>
        <begin position="1"/>
        <end position="179"/>
    </location>
</feature>
<evidence type="ECO:0000259" key="11">
    <source>
        <dbReference type="PROSITE" id="PS50927"/>
    </source>
</evidence>
<evidence type="ECO:0000256" key="10">
    <source>
        <dbReference type="SAM" id="Phobius"/>
    </source>
</evidence>
<dbReference type="Proteomes" id="UP001295423">
    <property type="component" value="Unassembled WGS sequence"/>
</dbReference>
<evidence type="ECO:0000256" key="4">
    <source>
        <dbReference type="ARBA" id="ARBA00022801"/>
    </source>
</evidence>
<dbReference type="Pfam" id="PF16317">
    <property type="entry name" value="Glyco_hydro_99"/>
    <property type="match status" value="1"/>
</dbReference>
<dbReference type="Gene3D" id="3.20.20.80">
    <property type="entry name" value="Glycosidases"/>
    <property type="match status" value="1"/>
</dbReference>
<dbReference type="PANTHER" id="PTHR13572">
    <property type="entry name" value="ENDO-ALPHA-1,2-MANNOSIDASE"/>
    <property type="match status" value="1"/>
</dbReference>
<gene>
    <name evidence="12" type="ORF">CYCCA115_LOCUS346</name>
</gene>
<comment type="subcellular location">
    <subcellularLocation>
        <location evidence="1">Golgi apparatus membrane</location>
        <topology evidence="1">Single-pass type II membrane protein</topology>
    </subcellularLocation>
</comment>
<accession>A0AAD2FAS9</accession>
<dbReference type="PANTHER" id="PTHR13572:SF4">
    <property type="entry name" value="RE57134P"/>
    <property type="match status" value="1"/>
</dbReference>
<dbReference type="GO" id="GO:0000139">
    <property type="term" value="C:Golgi membrane"/>
    <property type="evidence" value="ECO:0007669"/>
    <property type="project" value="UniProtKB-SubCell"/>
</dbReference>
<keyword evidence="13" id="KW-1185">Reference proteome</keyword>
<feature type="compositionally biased region" description="Low complexity" evidence="9">
    <location>
        <begin position="249"/>
        <end position="266"/>
    </location>
</feature>
<feature type="domain" description="Bulb-type lectin" evidence="11">
    <location>
        <begin position="322"/>
        <end position="432"/>
    </location>
</feature>
<comment type="similarity">
    <text evidence="2">Belongs to the glycosyl hydrolase 99 family.</text>
</comment>
<dbReference type="GO" id="GO:0004559">
    <property type="term" value="F:alpha-mannosidase activity"/>
    <property type="evidence" value="ECO:0007669"/>
    <property type="project" value="TreeGrafter"/>
</dbReference>
<feature type="compositionally biased region" description="Basic residues" evidence="9">
    <location>
        <begin position="133"/>
        <end position="145"/>
    </location>
</feature>
<keyword evidence="6 10" id="KW-1133">Transmembrane helix</keyword>
<keyword evidence="4" id="KW-0378">Hydrolase</keyword>
<dbReference type="InterPro" id="IPR026071">
    <property type="entry name" value="Glyco_Hydrolase_99"/>
</dbReference>
<evidence type="ECO:0000256" key="5">
    <source>
        <dbReference type="ARBA" id="ARBA00022968"/>
    </source>
</evidence>
<keyword evidence="8 10" id="KW-0472">Membrane</keyword>
<dbReference type="SMART" id="SM00108">
    <property type="entry name" value="B_lectin"/>
    <property type="match status" value="1"/>
</dbReference>
<feature type="region of interest" description="Disordered" evidence="9">
    <location>
        <begin position="218"/>
        <end position="266"/>
    </location>
</feature>
<feature type="transmembrane region" description="Helical" evidence="10">
    <location>
        <begin position="186"/>
        <end position="208"/>
    </location>
</feature>
<evidence type="ECO:0000256" key="3">
    <source>
        <dbReference type="ARBA" id="ARBA00022692"/>
    </source>
</evidence>
<reference evidence="12" key="1">
    <citation type="submission" date="2023-08" db="EMBL/GenBank/DDBJ databases">
        <authorList>
            <person name="Audoor S."/>
            <person name="Bilcke G."/>
        </authorList>
    </citation>
    <scope>NUCLEOTIDE SEQUENCE</scope>
</reference>
<dbReference type="InterPro" id="IPR001480">
    <property type="entry name" value="Bulb-type_lectin_dom"/>
</dbReference>
<dbReference type="InterPro" id="IPR036426">
    <property type="entry name" value="Bulb-type_lectin_dom_sf"/>
</dbReference>